<protein>
    <submittedName>
        <fullName evidence="1">Uncharacterized protein</fullName>
    </submittedName>
</protein>
<evidence type="ECO:0000313" key="2">
    <source>
        <dbReference type="Proteomes" id="UP001367508"/>
    </source>
</evidence>
<accession>A0AAN9MPQ1</accession>
<proteinExistence type="predicted"/>
<gene>
    <name evidence="1" type="ORF">VNO77_00259</name>
</gene>
<sequence>MATQTICVANAGFECTWLIYKKVLDSDGLCSIHTCVIIECRIQLLLENIVTLYLLSSHAIAEARVFLFCCDSIDPISIFWLVSQYIRSGCLRAFAFARLES</sequence>
<organism evidence="1 2">
    <name type="scientific">Canavalia gladiata</name>
    <name type="common">Sword bean</name>
    <name type="synonym">Dolichos gladiatus</name>
    <dbReference type="NCBI Taxonomy" id="3824"/>
    <lineage>
        <taxon>Eukaryota</taxon>
        <taxon>Viridiplantae</taxon>
        <taxon>Streptophyta</taxon>
        <taxon>Embryophyta</taxon>
        <taxon>Tracheophyta</taxon>
        <taxon>Spermatophyta</taxon>
        <taxon>Magnoliopsida</taxon>
        <taxon>eudicotyledons</taxon>
        <taxon>Gunneridae</taxon>
        <taxon>Pentapetalae</taxon>
        <taxon>rosids</taxon>
        <taxon>fabids</taxon>
        <taxon>Fabales</taxon>
        <taxon>Fabaceae</taxon>
        <taxon>Papilionoideae</taxon>
        <taxon>50 kb inversion clade</taxon>
        <taxon>NPAAA clade</taxon>
        <taxon>indigoferoid/millettioid clade</taxon>
        <taxon>Phaseoleae</taxon>
        <taxon>Canavalia</taxon>
    </lineage>
</organism>
<keyword evidence="2" id="KW-1185">Reference proteome</keyword>
<evidence type="ECO:0000313" key="1">
    <source>
        <dbReference type="EMBL" id="KAK7358332.1"/>
    </source>
</evidence>
<name>A0AAN9MPQ1_CANGL</name>
<dbReference type="EMBL" id="JAYMYQ010000001">
    <property type="protein sequence ID" value="KAK7358332.1"/>
    <property type="molecule type" value="Genomic_DNA"/>
</dbReference>
<comment type="caution">
    <text evidence="1">The sequence shown here is derived from an EMBL/GenBank/DDBJ whole genome shotgun (WGS) entry which is preliminary data.</text>
</comment>
<dbReference type="Proteomes" id="UP001367508">
    <property type="component" value="Unassembled WGS sequence"/>
</dbReference>
<reference evidence="1 2" key="1">
    <citation type="submission" date="2024-01" db="EMBL/GenBank/DDBJ databases">
        <title>The genomes of 5 underutilized Papilionoideae crops provide insights into root nodulation and disease resistanc.</title>
        <authorList>
            <person name="Jiang F."/>
        </authorList>
    </citation>
    <scope>NUCLEOTIDE SEQUENCE [LARGE SCALE GENOMIC DNA]</scope>
    <source>
        <strain evidence="1">LVBAO_FW01</strain>
        <tissue evidence="1">Leaves</tissue>
    </source>
</reference>
<dbReference type="AlphaFoldDB" id="A0AAN9MPQ1"/>